<dbReference type="Pfam" id="PF00313">
    <property type="entry name" value="CSD"/>
    <property type="match status" value="1"/>
</dbReference>
<dbReference type="SUPFAM" id="SSF50249">
    <property type="entry name" value="Nucleic acid-binding proteins"/>
    <property type="match status" value="1"/>
</dbReference>
<evidence type="ECO:0000256" key="1">
    <source>
        <dbReference type="RuleBase" id="RU000408"/>
    </source>
</evidence>
<protein>
    <submittedName>
        <fullName evidence="4">Cold shock domain-containing protein</fullName>
    </submittedName>
</protein>
<dbReference type="EMBL" id="JABERL010000060">
    <property type="protein sequence ID" value="NNH78963.1"/>
    <property type="molecule type" value="Genomic_DNA"/>
</dbReference>
<dbReference type="PROSITE" id="PS51857">
    <property type="entry name" value="CSD_2"/>
    <property type="match status" value="1"/>
</dbReference>
<evidence type="ECO:0000256" key="2">
    <source>
        <dbReference type="SAM" id="Phobius"/>
    </source>
</evidence>
<dbReference type="GO" id="GO:0003676">
    <property type="term" value="F:nucleic acid binding"/>
    <property type="evidence" value="ECO:0007669"/>
    <property type="project" value="InterPro"/>
</dbReference>
<evidence type="ECO:0000313" key="4">
    <source>
        <dbReference type="EMBL" id="NNH78963.1"/>
    </source>
</evidence>
<dbReference type="Gene3D" id="2.40.50.140">
    <property type="entry name" value="Nucleic acid-binding proteins"/>
    <property type="match status" value="1"/>
</dbReference>
<evidence type="ECO:0000259" key="3">
    <source>
        <dbReference type="PROSITE" id="PS51857"/>
    </source>
</evidence>
<dbReference type="InterPro" id="IPR019844">
    <property type="entry name" value="CSD_CS"/>
</dbReference>
<keyword evidence="2" id="KW-0472">Membrane</keyword>
<feature type="transmembrane region" description="Helical" evidence="2">
    <location>
        <begin position="104"/>
        <end position="129"/>
    </location>
</feature>
<dbReference type="InterPro" id="IPR002059">
    <property type="entry name" value="CSP_DNA-bd"/>
</dbReference>
<feature type="domain" description="CSD" evidence="3">
    <location>
        <begin position="2"/>
        <end position="66"/>
    </location>
</feature>
<dbReference type="InterPro" id="IPR008613">
    <property type="entry name" value="Excalibur_Ca-bd_domain"/>
</dbReference>
<dbReference type="RefSeq" id="WP_171541117.1">
    <property type="nucleotide sequence ID" value="NZ_JABERL010000060.1"/>
</dbReference>
<proteinExistence type="predicted"/>
<dbReference type="CDD" id="cd04458">
    <property type="entry name" value="CSP_CDS"/>
    <property type="match status" value="1"/>
</dbReference>
<keyword evidence="2" id="KW-1133">Transmembrane helix</keyword>
<dbReference type="Pfam" id="PF05901">
    <property type="entry name" value="Excalibur"/>
    <property type="match status" value="1"/>
</dbReference>
<accession>A0A7Y2WCM7</accession>
<reference evidence="4 5" key="1">
    <citation type="submission" date="2020-04" db="EMBL/GenBank/DDBJ databases">
        <title>Acinetobacter Taxon 24.</title>
        <authorList>
            <person name="Nemec A."/>
            <person name="Radolfova-Krizova L."/>
            <person name="Higgins P.G."/>
            <person name="Spanelova P."/>
        </authorList>
    </citation>
    <scope>NUCLEOTIDE SEQUENCE [LARGE SCALE GENOMIC DNA]</scope>
    <source>
        <strain evidence="4 5">ANC 5380</strain>
    </source>
</reference>
<evidence type="ECO:0000313" key="5">
    <source>
        <dbReference type="Proteomes" id="UP000569202"/>
    </source>
</evidence>
<dbReference type="SMART" id="SM00357">
    <property type="entry name" value="CSP"/>
    <property type="match status" value="1"/>
</dbReference>
<comment type="subcellular location">
    <subcellularLocation>
        <location evidence="1">Cytoplasm</location>
    </subcellularLocation>
</comment>
<organism evidence="4 5">
    <name type="scientific">Acinetobacter terrae</name>
    <dbReference type="NCBI Taxonomy" id="2731247"/>
    <lineage>
        <taxon>Bacteria</taxon>
        <taxon>Pseudomonadati</taxon>
        <taxon>Pseudomonadota</taxon>
        <taxon>Gammaproteobacteria</taxon>
        <taxon>Moraxellales</taxon>
        <taxon>Moraxellaceae</taxon>
        <taxon>Acinetobacter</taxon>
        <taxon>Acinetobacter Taxon 24</taxon>
    </lineage>
</organism>
<gene>
    <name evidence="4" type="ORF">HLH17_15175</name>
</gene>
<dbReference type="InterPro" id="IPR011129">
    <property type="entry name" value="CSD"/>
</dbReference>
<dbReference type="PROSITE" id="PS00352">
    <property type="entry name" value="CSD_1"/>
    <property type="match status" value="1"/>
</dbReference>
<keyword evidence="2" id="KW-0812">Transmembrane</keyword>
<dbReference type="AlphaFoldDB" id="A0A7Y2WCM7"/>
<name>A0A7Y2WCM7_9GAMM</name>
<sequence length="205" mass="23235">MFTEGKIKSYITERGFGFIAIEGESKDLFFHIKDFPNKSVEPKIGEKLKFRIVEEGGKLKADNIVRLDVKIESVTHTPQSRARVNQQYKRQSSRQEQKGGGFNFINLIVGFVIVGIFGAVFIPLISGIYQRETLRRQSAQATNIVQVVDNTKISNTQIFTCDGRKHCSEMHSYDEAVFFINNCPGTLMDGDSDGEPCEGQFKNRW</sequence>
<dbReference type="GO" id="GO:0005829">
    <property type="term" value="C:cytosol"/>
    <property type="evidence" value="ECO:0007669"/>
    <property type="project" value="UniProtKB-ARBA"/>
</dbReference>
<dbReference type="Proteomes" id="UP000569202">
    <property type="component" value="Unassembled WGS sequence"/>
</dbReference>
<comment type="caution">
    <text evidence="4">The sequence shown here is derived from an EMBL/GenBank/DDBJ whole genome shotgun (WGS) entry which is preliminary data.</text>
</comment>
<dbReference type="InterPro" id="IPR012340">
    <property type="entry name" value="NA-bd_OB-fold"/>
</dbReference>